<gene>
    <name evidence="2" type="ORF">PGT21_013901</name>
</gene>
<evidence type="ECO:0000313" key="2">
    <source>
        <dbReference type="EMBL" id="KAA1119061.1"/>
    </source>
</evidence>
<dbReference type="AlphaFoldDB" id="A0A5B0R0I6"/>
<organism evidence="2 3">
    <name type="scientific">Puccinia graminis f. sp. tritici</name>
    <dbReference type="NCBI Taxonomy" id="56615"/>
    <lineage>
        <taxon>Eukaryota</taxon>
        <taxon>Fungi</taxon>
        <taxon>Dikarya</taxon>
        <taxon>Basidiomycota</taxon>
        <taxon>Pucciniomycotina</taxon>
        <taxon>Pucciniomycetes</taxon>
        <taxon>Pucciniales</taxon>
        <taxon>Pucciniaceae</taxon>
        <taxon>Puccinia</taxon>
    </lineage>
</organism>
<feature type="chain" id="PRO_5022986192" description="RRM domain-containing protein" evidence="1">
    <location>
        <begin position="23"/>
        <end position="566"/>
    </location>
</feature>
<dbReference type="EMBL" id="VSWC01000001">
    <property type="protein sequence ID" value="KAA1119061.1"/>
    <property type="molecule type" value="Genomic_DNA"/>
</dbReference>
<protein>
    <recommendedName>
        <fullName evidence="4">RRM domain-containing protein</fullName>
    </recommendedName>
</protein>
<evidence type="ECO:0000313" key="3">
    <source>
        <dbReference type="Proteomes" id="UP000324748"/>
    </source>
</evidence>
<dbReference type="OrthoDB" id="10578737at2759"/>
<proteinExistence type="predicted"/>
<sequence length="566" mass="65108">MSIVGNRHLCIIFCGMFLASNAIHDFWQDSPILAFSTNMLPTVKFEVSESVVDHTPPALLSHGKTFTPSEELKKAGQELQLGLTGDFLGPKVNDPRQTHTTDTTYPQSGFGCIHTNSNFQIPLEVSLKKTLALQPPFENCIINQQLNNPKRKIDMLGKLGTCSLSAQTKIHDLENCSAVPSSEGQAGLKRLLVHTSKHADSDLHKEPVVHHLEAPGYQKQKLFQPSFIYTPRVQVPQQLQTMHSMNMNSEGYRSTKQRIDLTKPLKERPNSFQTRVVSDSKTKMKRNLNKKSKLHSTKSFSQGKFNKHLKNEFLLNHEPKLKSLDFDVSMIVVEDLTPSTKQKIEEFFKSITAGTEGKILLKFENASAAFDTLERIYQPEQAVDIKPRNSSRDLIRIKITELVSNQEQWFSFWSRRTGMKIEDALQDEMPSHENGRKLLQMFLFYVDMVDTILPPSKPILEFDEYKRKLFKDALNIFQEFRDTSPEYKDARIENTKRFNHKVPALIWHLVYFWIERVDRSDLKALAFSSEDKINQKFKIFFNTVFKFSSGNLNMKLKRGPNLSQFF</sequence>
<dbReference type="Proteomes" id="UP000324748">
    <property type="component" value="Unassembled WGS sequence"/>
</dbReference>
<feature type="signal peptide" evidence="1">
    <location>
        <begin position="1"/>
        <end position="22"/>
    </location>
</feature>
<evidence type="ECO:0000256" key="1">
    <source>
        <dbReference type="SAM" id="SignalP"/>
    </source>
</evidence>
<comment type="caution">
    <text evidence="2">The sequence shown here is derived from an EMBL/GenBank/DDBJ whole genome shotgun (WGS) entry which is preliminary data.</text>
</comment>
<keyword evidence="1" id="KW-0732">Signal</keyword>
<name>A0A5B0R0I6_PUCGR</name>
<reference evidence="2 3" key="1">
    <citation type="submission" date="2019-05" db="EMBL/GenBank/DDBJ databases">
        <title>Emergence of the Ug99 lineage of the wheat stem rust pathogen through somatic hybridization.</title>
        <authorList>
            <person name="Li F."/>
            <person name="Upadhyaya N.M."/>
            <person name="Sperschneider J."/>
            <person name="Matny O."/>
            <person name="Nguyen-Phuc H."/>
            <person name="Mago R."/>
            <person name="Raley C."/>
            <person name="Miller M.E."/>
            <person name="Silverstein K.A.T."/>
            <person name="Henningsen E."/>
            <person name="Hirsch C.D."/>
            <person name="Visser B."/>
            <person name="Pretorius Z.A."/>
            <person name="Steffenson B.J."/>
            <person name="Schwessinger B."/>
            <person name="Dodds P.N."/>
            <person name="Figueroa M."/>
        </authorList>
    </citation>
    <scope>NUCLEOTIDE SEQUENCE [LARGE SCALE GENOMIC DNA]</scope>
    <source>
        <strain evidence="2">21-0</strain>
    </source>
</reference>
<accession>A0A5B0R0I6</accession>
<keyword evidence="3" id="KW-1185">Reference proteome</keyword>
<evidence type="ECO:0008006" key="4">
    <source>
        <dbReference type="Google" id="ProtNLM"/>
    </source>
</evidence>